<evidence type="ECO:0000256" key="5">
    <source>
        <dbReference type="ARBA" id="ARBA00022729"/>
    </source>
</evidence>
<gene>
    <name evidence="14" type="ORF">GO620_008325</name>
</gene>
<dbReference type="InterPro" id="IPR037066">
    <property type="entry name" value="Plug_dom_sf"/>
</dbReference>
<dbReference type="GO" id="GO:0009279">
    <property type="term" value="C:cell outer membrane"/>
    <property type="evidence" value="ECO:0007669"/>
    <property type="project" value="UniProtKB-SubCell"/>
</dbReference>
<keyword evidence="2 10" id="KW-0813">Transport</keyword>
<feature type="domain" description="TonB-dependent receptor plug" evidence="13">
    <location>
        <begin position="56"/>
        <end position="149"/>
    </location>
</feature>
<dbReference type="Gene3D" id="2.40.170.20">
    <property type="entry name" value="TonB-dependent receptor, beta-barrel domain"/>
    <property type="match status" value="1"/>
</dbReference>
<keyword evidence="4 10" id="KW-0812">Transmembrane</keyword>
<evidence type="ECO:0000259" key="13">
    <source>
        <dbReference type="Pfam" id="PF07715"/>
    </source>
</evidence>
<comment type="subcellular location">
    <subcellularLocation>
        <location evidence="1 10">Cell outer membrane</location>
        <topology evidence="1 10">Multi-pass membrane protein</topology>
    </subcellularLocation>
</comment>
<evidence type="ECO:0000256" key="3">
    <source>
        <dbReference type="ARBA" id="ARBA00022452"/>
    </source>
</evidence>
<name>A0A6I4HX70_9SPHI</name>
<dbReference type="GO" id="GO:0015344">
    <property type="term" value="F:siderophore uptake transmembrane transporter activity"/>
    <property type="evidence" value="ECO:0007669"/>
    <property type="project" value="TreeGrafter"/>
</dbReference>
<evidence type="ECO:0000256" key="9">
    <source>
        <dbReference type="ARBA" id="ARBA00023237"/>
    </source>
</evidence>
<dbReference type="Pfam" id="PF07715">
    <property type="entry name" value="Plug"/>
    <property type="match status" value="1"/>
</dbReference>
<keyword evidence="5" id="KW-0732">Signal</keyword>
<dbReference type="InterPro" id="IPR000531">
    <property type="entry name" value="Beta-barrel_TonB"/>
</dbReference>
<dbReference type="InterPro" id="IPR039426">
    <property type="entry name" value="TonB-dep_rcpt-like"/>
</dbReference>
<evidence type="ECO:0000256" key="4">
    <source>
        <dbReference type="ARBA" id="ARBA00022692"/>
    </source>
</evidence>
<dbReference type="Proteomes" id="UP000429232">
    <property type="component" value="Chromosome"/>
</dbReference>
<keyword evidence="3 10" id="KW-1134">Transmembrane beta strand</keyword>
<dbReference type="Gene3D" id="2.170.130.10">
    <property type="entry name" value="TonB-dependent receptor, plug domain"/>
    <property type="match status" value="1"/>
</dbReference>
<comment type="similarity">
    <text evidence="10 11">Belongs to the TonB-dependent receptor family.</text>
</comment>
<evidence type="ECO:0000256" key="7">
    <source>
        <dbReference type="ARBA" id="ARBA00023136"/>
    </source>
</evidence>
<evidence type="ECO:0000259" key="12">
    <source>
        <dbReference type="Pfam" id="PF00593"/>
    </source>
</evidence>
<evidence type="ECO:0000256" key="2">
    <source>
        <dbReference type="ARBA" id="ARBA00022448"/>
    </source>
</evidence>
<dbReference type="RefSeq" id="WP_157524159.1">
    <property type="nucleotide sequence ID" value="NZ_CP066775.1"/>
</dbReference>
<keyword evidence="9 10" id="KW-0998">Cell outer membrane</keyword>
<evidence type="ECO:0000256" key="11">
    <source>
        <dbReference type="RuleBase" id="RU003357"/>
    </source>
</evidence>
<dbReference type="PROSITE" id="PS52016">
    <property type="entry name" value="TONB_DEPENDENT_REC_3"/>
    <property type="match status" value="1"/>
</dbReference>
<proteinExistence type="inferred from homology"/>
<dbReference type="PANTHER" id="PTHR30069">
    <property type="entry name" value="TONB-DEPENDENT OUTER MEMBRANE RECEPTOR"/>
    <property type="match status" value="1"/>
</dbReference>
<keyword evidence="7 10" id="KW-0472">Membrane</keyword>
<dbReference type="EMBL" id="CP066775">
    <property type="protein sequence ID" value="QQL51434.1"/>
    <property type="molecule type" value="Genomic_DNA"/>
</dbReference>
<dbReference type="Pfam" id="PF00593">
    <property type="entry name" value="TonB_dep_Rec_b-barrel"/>
    <property type="match status" value="1"/>
</dbReference>
<reference evidence="14 15" key="1">
    <citation type="submission" date="2020-12" db="EMBL/GenBank/DDBJ databases">
        <title>HMF7856_wgs.fasta genome submission.</title>
        <authorList>
            <person name="Kang H."/>
            <person name="Kim H."/>
            <person name="Joh K."/>
        </authorList>
    </citation>
    <scope>NUCLEOTIDE SEQUENCE [LARGE SCALE GENOMIC DNA]</scope>
    <source>
        <strain evidence="14 15">HMF7856</strain>
    </source>
</reference>
<dbReference type="AlphaFoldDB" id="A0A6I4HX70"/>
<evidence type="ECO:0000256" key="6">
    <source>
        <dbReference type="ARBA" id="ARBA00023077"/>
    </source>
</evidence>
<evidence type="ECO:0000256" key="10">
    <source>
        <dbReference type="PROSITE-ProRule" id="PRU01360"/>
    </source>
</evidence>
<dbReference type="SUPFAM" id="SSF56935">
    <property type="entry name" value="Porins"/>
    <property type="match status" value="1"/>
</dbReference>
<accession>A0A6I4HX70</accession>
<evidence type="ECO:0000313" key="14">
    <source>
        <dbReference type="EMBL" id="QQL51434.1"/>
    </source>
</evidence>
<feature type="domain" description="TonB-dependent receptor-like beta-barrel" evidence="12">
    <location>
        <begin position="242"/>
        <end position="650"/>
    </location>
</feature>
<evidence type="ECO:0000256" key="1">
    <source>
        <dbReference type="ARBA" id="ARBA00004571"/>
    </source>
</evidence>
<dbReference type="PANTHER" id="PTHR30069:SF29">
    <property type="entry name" value="HEMOGLOBIN AND HEMOGLOBIN-HAPTOGLOBIN-BINDING PROTEIN 1-RELATED"/>
    <property type="match status" value="1"/>
</dbReference>
<dbReference type="KEGG" id="mgik:GO620_008325"/>
<dbReference type="InterPro" id="IPR012910">
    <property type="entry name" value="Plug_dom"/>
</dbReference>
<keyword evidence="8 14" id="KW-0675">Receptor</keyword>
<sequence>MVKVYFAYFSKNITDRPKLVGFCLLIALTVQTFTVQAQKDTTKLSEVKINADVLKKQYPTPSQQISNADFKKYAALTVADIASNLAGVNTKDYGGIGGLKTISVRSLGANHTGVLYDGVLLNDAQNGQIDIGKFNLYDIQSITLYNGQQPDIVQPARAFASASVLDIKTIRPQLTALKPYKILLGVNGGSFGLINPYIQYQQRVSSKWAYVINANYTGANGKYKYKVAGDGSDTLATRINSDVTSFQTDGALYWTKSDSNKFKLQFNYYTSDRGLPGPVIFYNPLSVQRLQNHDLLIQSSYEYVAPNSLHLLVNSKYSQNYLYYTDPSFLNATGGLNEHYTQHEFYQSVSVGYNLLPNWQVAYASDAALTNLFADVYTYAFPTRLALYNVFSSDVSLGRFKLQGSLLNNYIHDRVQSGTAAQSQSVFTPTIAASFNPFQRSGFQVRAFYKDVYRYPTFAEQYYYAIAPRNLKPERVKQYDLGATWQKTFNGLFSDVAFTADAYYNNIDNKIIYLPTRSPETPSVTNLGKVDIRGLDATFKTHLVPAKEWLVSVNATYTYQDAVDVTNPTDSYYLNQIPYTPKNLVTLNGGVSHKNLGLYYTLNTSSSRYYTSNNEPQYFLPAYSVSSASLIYSSQNKHYPYTASVEVNNLFNENYQVIRSYPLPGRSYRLSIQITI</sequence>
<dbReference type="GO" id="GO:0044718">
    <property type="term" value="P:siderophore transmembrane transport"/>
    <property type="evidence" value="ECO:0007669"/>
    <property type="project" value="TreeGrafter"/>
</dbReference>
<evidence type="ECO:0000256" key="8">
    <source>
        <dbReference type="ARBA" id="ARBA00023170"/>
    </source>
</evidence>
<organism evidence="14 15">
    <name type="scientific">Mucilaginibacter ginkgonis</name>
    <dbReference type="NCBI Taxonomy" id="2682091"/>
    <lineage>
        <taxon>Bacteria</taxon>
        <taxon>Pseudomonadati</taxon>
        <taxon>Bacteroidota</taxon>
        <taxon>Sphingobacteriia</taxon>
        <taxon>Sphingobacteriales</taxon>
        <taxon>Sphingobacteriaceae</taxon>
        <taxon>Mucilaginibacter</taxon>
    </lineage>
</organism>
<dbReference type="InterPro" id="IPR036942">
    <property type="entry name" value="Beta-barrel_TonB_sf"/>
</dbReference>
<keyword evidence="6 11" id="KW-0798">TonB box</keyword>
<evidence type="ECO:0000313" key="15">
    <source>
        <dbReference type="Proteomes" id="UP000429232"/>
    </source>
</evidence>
<keyword evidence="15" id="KW-1185">Reference proteome</keyword>
<protein>
    <submittedName>
        <fullName evidence="14">TonB-dependent receptor</fullName>
    </submittedName>
</protein>